<keyword evidence="5" id="KW-1185">Reference proteome</keyword>
<dbReference type="EMBL" id="WMBQ01000002">
    <property type="protein sequence ID" value="MTD96146.1"/>
    <property type="molecule type" value="Genomic_DNA"/>
</dbReference>
<evidence type="ECO:0000313" key="4">
    <source>
        <dbReference type="EMBL" id="MTD96146.1"/>
    </source>
</evidence>
<dbReference type="Proteomes" id="UP000440694">
    <property type="component" value="Unassembled WGS sequence"/>
</dbReference>
<evidence type="ECO:0000256" key="2">
    <source>
        <dbReference type="SAM" id="SignalP"/>
    </source>
</evidence>
<proteinExistence type="predicted"/>
<feature type="region of interest" description="Disordered" evidence="1">
    <location>
        <begin position="36"/>
        <end position="72"/>
    </location>
</feature>
<dbReference type="Pfam" id="PF00581">
    <property type="entry name" value="Rhodanese"/>
    <property type="match status" value="1"/>
</dbReference>
<dbReference type="InterPro" id="IPR022376">
    <property type="entry name" value="PQQ_CXXCW"/>
</dbReference>
<sequence>MRQRQARQRSSACRIKLALYTCLALLAAAPAALHAADDGAGATGGPAAAPHPDVPPPPAEGAHTGPVEEPADYRMDNFRTPVPPTLRGAKVLSNDQAADLWNKDGAVFIDVYPQAPKPPNLPAGTFWREPSHRSIEGARWLPNVGYGALNSTVDASFRANLKELSKGKRDAPLVFFCLKDCWMSWNAAKRALEYGYTNVMWFRDGTDGWQELGYPLAEVKKTE</sequence>
<name>A0A6I3KRW2_9HYPH</name>
<dbReference type="NCBIfam" id="TIGR03865">
    <property type="entry name" value="PQQ_CXXCW"/>
    <property type="match status" value="1"/>
</dbReference>
<evidence type="ECO:0000259" key="3">
    <source>
        <dbReference type="PROSITE" id="PS50206"/>
    </source>
</evidence>
<dbReference type="AlphaFoldDB" id="A0A6I3KRW2"/>
<keyword evidence="2" id="KW-0732">Signal</keyword>
<dbReference type="InterPro" id="IPR001763">
    <property type="entry name" value="Rhodanese-like_dom"/>
</dbReference>
<protein>
    <submittedName>
        <fullName evidence="4">PQQ-dependent catabolism-associated CXXCW motif protein</fullName>
    </submittedName>
</protein>
<dbReference type="PROSITE" id="PS50206">
    <property type="entry name" value="RHODANESE_3"/>
    <property type="match status" value="1"/>
</dbReference>
<dbReference type="SUPFAM" id="SSF52821">
    <property type="entry name" value="Rhodanese/Cell cycle control phosphatase"/>
    <property type="match status" value="1"/>
</dbReference>
<accession>A0A6I3KRW2</accession>
<reference evidence="4 5" key="1">
    <citation type="submission" date="2019-11" db="EMBL/GenBank/DDBJ databases">
        <title>Identification of a novel strain.</title>
        <authorList>
            <person name="Xu Q."/>
            <person name="Wang G."/>
        </authorList>
    </citation>
    <scope>NUCLEOTIDE SEQUENCE [LARGE SCALE GENOMIC DNA]</scope>
    <source>
        <strain evidence="5">xq</strain>
    </source>
</reference>
<dbReference type="Gene3D" id="3.40.250.10">
    <property type="entry name" value="Rhodanese-like domain"/>
    <property type="match status" value="1"/>
</dbReference>
<organism evidence="4 5">
    <name type="scientific">Hyphomicrobium album</name>
    <dbReference type="NCBI Taxonomy" id="2665159"/>
    <lineage>
        <taxon>Bacteria</taxon>
        <taxon>Pseudomonadati</taxon>
        <taxon>Pseudomonadota</taxon>
        <taxon>Alphaproteobacteria</taxon>
        <taxon>Hyphomicrobiales</taxon>
        <taxon>Hyphomicrobiaceae</taxon>
        <taxon>Hyphomicrobium</taxon>
    </lineage>
</organism>
<feature type="chain" id="PRO_5026189472" evidence="2">
    <location>
        <begin position="36"/>
        <end position="223"/>
    </location>
</feature>
<evidence type="ECO:0000256" key="1">
    <source>
        <dbReference type="SAM" id="MobiDB-lite"/>
    </source>
</evidence>
<gene>
    <name evidence="4" type="ORF">GIW81_17540</name>
</gene>
<comment type="caution">
    <text evidence="4">The sequence shown here is derived from an EMBL/GenBank/DDBJ whole genome shotgun (WGS) entry which is preliminary data.</text>
</comment>
<feature type="signal peptide" evidence="2">
    <location>
        <begin position="1"/>
        <end position="35"/>
    </location>
</feature>
<feature type="domain" description="Rhodanese" evidence="3">
    <location>
        <begin position="157"/>
        <end position="218"/>
    </location>
</feature>
<feature type="compositionally biased region" description="Low complexity" evidence="1">
    <location>
        <begin position="36"/>
        <end position="51"/>
    </location>
</feature>
<dbReference type="CDD" id="cd00158">
    <property type="entry name" value="RHOD"/>
    <property type="match status" value="1"/>
</dbReference>
<dbReference type="InterPro" id="IPR036873">
    <property type="entry name" value="Rhodanese-like_dom_sf"/>
</dbReference>
<evidence type="ECO:0000313" key="5">
    <source>
        <dbReference type="Proteomes" id="UP000440694"/>
    </source>
</evidence>